<dbReference type="EMBL" id="JBHRTB010000010">
    <property type="protein sequence ID" value="MFC3141531.1"/>
    <property type="molecule type" value="Genomic_DNA"/>
</dbReference>
<evidence type="ECO:0000259" key="4">
    <source>
        <dbReference type="PROSITE" id="PS51352"/>
    </source>
</evidence>
<evidence type="ECO:0000256" key="1">
    <source>
        <dbReference type="ARBA" id="ARBA00022559"/>
    </source>
</evidence>
<comment type="catalytic activity">
    <reaction evidence="3">
        <text>a hydroperoxide + 2 glutathione = an alcohol + glutathione disulfide + H2O</text>
        <dbReference type="Rhea" id="RHEA:62632"/>
        <dbReference type="ChEBI" id="CHEBI:15377"/>
        <dbReference type="ChEBI" id="CHEBI:30879"/>
        <dbReference type="ChEBI" id="CHEBI:35924"/>
        <dbReference type="ChEBI" id="CHEBI:57925"/>
        <dbReference type="ChEBI" id="CHEBI:58297"/>
        <dbReference type="EC" id="1.11.1.27"/>
    </reaction>
</comment>
<keyword evidence="3" id="KW-0049">Antioxidant</keyword>
<evidence type="ECO:0000313" key="6">
    <source>
        <dbReference type="Proteomes" id="UP001595632"/>
    </source>
</evidence>
<dbReference type="PANTHER" id="PTHR10430:SF16">
    <property type="entry name" value="PEROXIREDOXIN-5, MITOCHONDRIAL"/>
    <property type="match status" value="1"/>
</dbReference>
<dbReference type="PROSITE" id="PS51352">
    <property type="entry name" value="THIOREDOXIN_2"/>
    <property type="match status" value="1"/>
</dbReference>
<comment type="similarity">
    <text evidence="3">Belongs to the peroxiredoxin family. Prx5 subfamily.</text>
</comment>
<dbReference type="Proteomes" id="UP001595632">
    <property type="component" value="Unassembled WGS sequence"/>
</dbReference>
<evidence type="ECO:0000256" key="3">
    <source>
        <dbReference type="RuleBase" id="RU366011"/>
    </source>
</evidence>
<keyword evidence="3" id="KW-0676">Redox-active center</keyword>
<sequence length="163" mass="16879">MALEVGDTFPGGTVLTLDADGRPTPVELGEKLEGRKVVIFALPGAFTGVCSTAHMPSFVRTADDIRGKGVDEVICLSVNDPFTLSAWGTQLGADDAEISMLADAGGEVTKALGQDFTAPPAGLYGRSKRYVCVVENGKITHVGAEPNPGECQISSGEAVLEAL</sequence>
<dbReference type="CDD" id="cd03013">
    <property type="entry name" value="PRX5_like"/>
    <property type="match status" value="1"/>
</dbReference>
<keyword evidence="1 3" id="KW-0575">Peroxidase</keyword>
<dbReference type="Gene3D" id="3.40.30.10">
    <property type="entry name" value="Glutaredoxin"/>
    <property type="match status" value="1"/>
</dbReference>
<protein>
    <recommendedName>
        <fullName evidence="3">Glutathione-dependent peroxiredoxin</fullName>
        <ecNumber evidence="3">1.11.1.27</ecNumber>
    </recommendedName>
</protein>
<gene>
    <name evidence="5" type="ORF">ACFOGP_02370</name>
</gene>
<dbReference type="InterPro" id="IPR013766">
    <property type="entry name" value="Thioredoxin_domain"/>
</dbReference>
<proteinExistence type="inferred from homology"/>
<dbReference type="EC" id="1.11.1.27" evidence="3"/>
<dbReference type="Pfam" id="PF08534">
    <property type="entry name" value="Redoxin"/>
    <property type="match status" value="1"/>
</dbReference>
<dbReference type="InterPro" id="IPR013740">
    <property type="entry name" value="Redoxin"/>
</dbReference>
<name>A0ABV7GMF5_9RHOB</name>
<dbReference type="RefSeq" id="WP_275632209.1">
    <property type="nucleotide sequence ID" value="NZ_JARGYD010000002.1"/>
</dbReference>
<dbReference type="InterPro" id="IPR037944">
    <property type="entry name" value="PRX5-like"/>
</dbReference>
<keyword evidence="2 3" id="KW-0560">Oxidoreductase</keyword>
<comment type="caution">
    <text evidence="5">The sequence shown here is derived from an EMBL/GenBank/DDBJ whole genome shotgun (WGS) entry which is preliminary data.</text>
</comment>
<feature type="domain" description="Thioredoxin" evidence="4">
    <location>
        <begin position="3"/>
        <end position="163"/>
    </location>
</feature>
<comment type="function">
    <text evidence="3">Thiol-specific peroxidase that catalyzes the reduction of hydrogen peroxide and organic hydroperoxides to water and alcohols, respectively. Plays a role in cell protection against oxidative stress by detoxifying peroxides.</text>
</comment>
<dbReference type="SUPFAM" id="SSF52833">
    <property type="entry name" value="Thioredoxin-like"/>
    <property type="match status" value="1"/>
</dbReference>
<evidence type="ECO:0000256" key="2">
    <source>
        <dbReference type="ARBA" id="ARBA00023002"/>
    </source>
</evidence>
<evidence type="ECO:0000313" key="5">
    <source>
        <dbReference type="EMBL" id="MFC3141531.1"/>
    </source>
</evidence>
<accession>A0ABV7GMF5</accession>
<dbReference type="InterPro" id="IPR036249">
    <property type="entry name" value="Thioredoxin-like_sf"/>
</dbReference>
<organism evidence="5 6">
    <name type="scientific">Psychromarinibacter halotolerans</name>
    <dbReference type="NCBI Taxonomy" id="1775175"/>
    <lineage>
        <taxon>Bacteria</taxon>
        <taxon>Pseudomonadati</taxon>
        <taxon>Pseudomonadota</taxon>
        <taxon>Alphaproteobacteria</taxon>
        <taxon>Rhodobacterales</taxon>
        <taxon>Paracoccaceae</taxon>
        <taxon>Psychromarinibacter</taxon>
    </lineage>
</organism>
<reference evidence="6" key="1">
    <citation type="journal article" date="2019" name="Int. J. Syst. Evol. Microbiol.">
        <title>The Global Catalogue of Microorganisms (GCM) 10K type strain sequencing project: providing services to taxonomists for standard genome sequencing and annotation.</title>
        <authorList>
            <consortium name="The Broad Institute Genomics Platform"/>
            <consortium name="The Broad Institute Genome Sequencing Center for Infectious Disease"/>
            <person name="Wu L."/>
            <person name="Ma J."/>
        </authorList>
    </citation>
    <scope>NUCLEOTIDE SEQUENCE [LARGE SCALE GENOMIC DNA]</scope>
    <source>
        <strain evidence="6">KCTC 52366</strain>
    </source>
</reference>
<keyword evidence="6" id="KW-1185">Reference proteome</keyword>
<dbReference type="PANTHER" id="PTHR10430">
    <property type="entry name" value="PEROXIREDOXIN"/>
    <property type="match status" value="1"/>
</dbReference>